<accession>A0ABM8A9Q5</accession>
<reference evidence="2" key="1">
    <citation type="submission" date="2022-07" db="EMBL/GenBank/DDBJ databases">
        <title>Complete Genome Sequence of the Radioresistant Bacterium Deinococcus aetherius ST0316, Isolated from the Air Dust collected in Lower Stratosphere above Japan.</title>
        <authorList>
            <person name="Satoh K."/>
            <person name="Hagiwara K."/>
            <person name="Katsumata K."/>
            <person name="Kubo A."/>
            <person name="Yokobori S."/>
            <person name="Yamagishi A."/>
            <person name="Oono Y."/>
            <person name="Narumi I."/>
        </authorList>
    </citation>
    <scope>NUCLEOTIDE SEQUENCE</scope>
    <source>
        <strain evidence="2">ST0316</strain>
    </source>
</reference>
<dbReference type="Proteomes" id="UP001064971">
    <property type="component" value="Chromosome"/>
</dbReference>
<evidence type="ECO:0000256" key="1">
    <source>
        <dbReference type="SAM" id="SignalP"/>
    </source>
</evidence>
<name>A0ABM8A9Q5_9DEIO</name>
<dbReference type="RefSeq" id="WP_264776337.1">
    <property type="nucleotide sequence ID" value="NZ_AP026560.1"/>
</dbReference>
<organism evidence="2 3">
    <name type="scientific">Deinococcus aetherius</name>
    <dbReference type="NCBI Taxonomy" id="200252"/>
    <lineage>
        <taxon>Bacteria</taxon>
        <taxon>Thermotogati</taxon>
        <taxon>Deinococcota</taxon>
        <taxon>Deinococci</taxon>
        <taxon>Deinococcales</taxon>
        <taxon>Deinococcaceae</taxon>
        <taxon>Deinococcus</taxon>
    </lineage>
</organism>
<sequence length="150" mass="15565">MTSVRRLLPLLTLVPLLTACPSTPGLVTVRDVVSPVLDREARLTAERRGTEVELVFSPGPSAARAVALFVGSSDPRALGSADPDCGPLFPDARASAANEPAGLRCILGDVAAGETRRLTVTGAGVSANATFYRSGSGAKPSLTYYQPLTR</sequence>
<feature type="chain" id="PRO_5047197912" description="Lipoprotein" evidence="1">
    <location>
        <begin position="20"/>
        <end position="150"/>
    </location>
</feature>
<keyword evidence="3" id="KW-1185">Reference proteome</keyword>
<feature type="signal peptide" evidence="1">
    <location>
        <begin position="1"/>
        <end position="19"/>
    </location>
</feature>
<keyword evidence="1" id="KW-0732">Signal</keyword>
<evidence type="ECO:0000313" key="3">
    <source>
        <dbReference type="Proteomes" id="UP001064971"/>
    </source>
</evidence>
<proteinExistence type="predicted"/>
<dbReference type="EMBL" id="AP026560">
    <property type="protein sequence ID" value="BDP40489.1"/>
    <property type="molecule type" value="Genomic_DNA"/>
</dbReference>
<dbReference type="PROSITE" id="PS51257">
    <property type="entry name" value="PROKAR_LIPOPROTEIN"/>
    <property type="match status" value="1"/>
</dbReference>
<gene>
    <name evidence="2" type="ORF">DAETH_04580</name>
</gene>
<evidence type="ECO:0000313" key="2">
    <source>
        <dbReference type="EMBL" id="BDP40489.1"/>
    </source>
</evidence>
<protein>
    <recommendedName>
        <fullName evidence="4">Lipoprotein</fullName>
    </recommendedName>
</protein>
<evidence type="ECO:0008006" key="4">
    <source>
        <dbReference type="Google" id="ProtNLM"/>
    </source>
</evidence>